<dbReference type="AlphaFoldDB" id="A0A2I0ULQ2"/>
<feature type="region of interest" description="Disordered" evidence="1">
    <location>
        <begin position="50"/>
        <end position="74"/>
    </location>
</feature>
<dbReference type="GO" id="GO:0031012">
    <property type="term" value="C:extracellular matrix"/>
    <property type="evidence" value="ECO:0007669"/>
    <property type="project" value="TreeGrafter"/>
</dbReference>
<accession>A0A2I0ULQ2</accession>
<dbReference type="Proteomes" id="UP000233556">
    <property type="component" value="Unassembled WGS sequence"/>
</dbReference>
<reference evidence="3" key="2">
    <citation type="submission" date="2017-12" db="EMBL/GenBank/DDBJ databases">
        <title>Genome sequence of the Bar-tailed Godwit (Limosa lapponica baueri).</title>
        <authorList>
            <person name="Lima N.C.B."/>
            <person name="Parody-Merino A.M."/>
            <person name="Battley P.F."/>
            <person name="Fidler A.E."/>
            <person name="Prosdocimi F."/>
        </authorList>
    </citation>
    <scope>NUCLEOTIDE SEQUENCE [LARGE SCALE GENOMIC DNA]</scope>
</reference>
<keyword evidence="2" id="KW-0808">Transferase</keyword>
<dbReference type="GO" id="GO:0007508">
    <property type="term" value="P:larval heart development"/>
    <property type="evidence" value="ECO:0007669"/>
    <property type="project" value="TreeGrafter"/>
</dbReference>
<reference evidence="3" key="1">
    <citation type="submission" date="2017-11" db="EMBL/GenBank/DDBJ databases">
        <authorList>
            <person name="Lima N.C."/>
            <person name="Parody-Merino A.M."/>
            <person name="Battley P.F."/>
            <person name="Fidler A.E."/>
            <person name="Prosdocimi F."/>
        </authorList>
    </citation>
    <scope>NUCLEOTIDE SEQUENCE [LARGE SCALE GENOMIC DNA]</scope>
</reference>
<keyword evidence="3" id="KW-1185">Reference proteome</keyword>
<gene>
    <name evidence="2" type="ORF">llap_2689</name>
</gene>
<sequence>MVTEDAEKVESLNAFFASIVTAQASAQKSQNLDVTEKVWVKEDFPLVEEEQAPGITSNALPDQKSDWDLTDAPTSAEGAAEVIAGPLSTIFERSWRTGEVPEDWRKANVIPVFKKDKKKDLGN</sequence>
<name>A0A2I0ULQ2_LIMLA</name>
<keyword evidence="2" id="KW-0548">Nucleotidyltransferase</keyword>
<dbReference type="PANTHER" id="PTHR33395:SF22">
    <property type="entry name" value="REVERSE TRANSCRIPTASE DOMAIN-CONTAINING PROTEIN"/>
    <property type="match status" value="1"/>
</dbReference>
<evidence type="ECO:0000313" key="2">
    <source>
        <dbReference type="EMBL" id="PKU46975.1"/>
    </source>
</evidence>
<protein>
    <submittedName>
        <fullName evidence="2">Rna-directed dna polymerase from mobile element jockey-like</fullName>
    </submittedName>
</protein>
<evidence type="ECO:0000313" key="3">
    <source>
        <dbReference type="Proteomes" id="UP000233556"/>
    </source>
</evidence>
<dbReference type="PANTHER" id="PTHR33395">
    <property type="entry name" value="TRANSCRIPTASE, PUTATIVE-RELATED-RELATED"/>
    <property type="match status" value="1"/>
</dbReference>
<evidence type="ECO:0000256" key="1">
    <source>
        <dbReference type="SAM" id="MobiDB-lite"/>
    </source>
</evidence>
<proteinExistence type="predicted"/>
<keyword evidence="2" id="KW-0695">RNA-directed DNA polymerase</keyword>
<organism evidence="2 3">
    <name type="scientific">Limosa lapponica baueri</name>
    <dbReference type="NCBI Taxonomy" id="1758121"/>
    <lineage>
        <taxon>Eukaryota</taxon>
        <taxon>Metazoa</taxon>
        <taxon>Chordata</taxon>
        <taxon>Craniata</taxon>
        <taxon>Vertebrata</taxon>
        <taxon>Euteleostomi</taxon>
        <taxon>Archelosauria</taxon>
        <taxon>Archosauria</taxon>
        <taxon>Dinosauria</taxon>
        <taxon>Saurischia</taxon>
        <taxon>Theropoda</taxon>
        <taxon>Coelurosauria</taxon>
        <taxon>Aves</taxon>
        <taxon>Neognathae</taxon>
        <taxon>Neoaves</taxon>
        <taxon>Charadriiformes</taxon>
        <taxon>Scolopacidae</taxon>
        <taxon>Limosa</taxon>
    </lineage>
</organism>
<dbReference type="GO" id="GO:0061343">
    <property type="term" value="P:cell adhesion involved in heart morphogenesis"/>
    <property type="evidence" value="ECO:0007669"/>
    <property type="project" value="TreeGrafter"/>
</dbReference>
<dbReference type="GO" id="GO:0003964">
    <property type="term" value="F:RNA-directed DNA polymerase activity"/>
    <property type="evidence" value="ECO:0007669"/>
    <property type="project" value="UniProtKB-KW"/>
</dbReference>
<dbReference type="OrthoDB" id="416454at2759"/>
<dbReference type="EMBL" id="KZ505692">
    <property type="protein sequence ID" value="PKU46975.1"/>
    <property type="molecule type" value="Genomic_DNA"/>
</dbReference>